<feature type="compositionally biased region" description="Gly residues" evidence="1">
    <location>
        <begin position="677"/>
        <end position="687"/>
    </location>
</feature>
<feature type="compositionally biased region" description="Pro residues" evidence="1">
    <location>
        <begin position="132"/>
        <end position="141"/>
    </location>
</feature>
<dbReference type="STRING" id="644352.J3P5K6"/>
<dbReference type="SUPFAM" id="SSF46565">
    <property type="entry name" value="Chaperone J-domain"/>
    <property type="match status" value="1"/>
</dbReference>
<dbReference type="CDD" id="cd06257">
    <property type="entry name" value="DnaJ"/>
    <property type="match status" value="1"/>
</dbReference>
<feature type="compositionally biased region" description="Polar residues" evidence="1">
    <location>
        <begin position="520"/>
        <end position="533"/>
    </location>
</feature>
<reference evidence="4" key="4">
    <citation type="journal article" date="2015" name="G3 (Bethesda)">
        <title>Genome sequences of three phytopathogenic species of the Magnaporthaceae family of fungi.</title>
        <authorList>
            <person name="Okagaki L.H."/>
            <person name="Nunes C.C."/>
            <person name="Sailsbery J."/>
            <person name="Clay B."/>
            <person name="Brown D."/>
            <person name="John T."/>
            <person name="Oh Y."/>
            <person name="Young N."/>
            <person name="Fitzgerald M."/>
            <person name="Haas B.J."/>
            <person name="Zeng Q."/>
            <person name="Young S."/>
            <person name="Adiconis X."/>
            <person name="Fan L."/>
            <person name="Levin J.Z."/>
            <person name="Mitchell T.K."/>
            <person name="Okubara P.A."/>
            <person name="Farman M.L."/>
            <person name="Kohn L.M."/>
            <person name="Birren B."/>
            <person name="Ma L.-J."/>
            <person name="Dean R.A."/>
        </authorList>
    </citation>
    <scope>NUCLEOTIDE SEQUENCE</scope>
    <source>
        <strain evidence="4">R3-111a-1</strain>
    </source>
</reference>
<feature type="compositionally biased region" description="Polar residues" evidence="1">
    <location>
        <begin position="248"/>
        <end position="260"/>
    </location>
</feature>
<evidence type="ECO:0000256" key="1">
    <source>
        <dbReference type="SAM" id="MobiDB-lite"/>
    </source>
</evidence>
<dbReference type="Pfam" id="PF00226">
    <property type="entry name" value="DnaJ"/>
    <property type="match status" value="1"/>
</dbReference>
<feature type="compositionally biased region" description="Polar residues" evidence="1">
    <location>
        <begin position="354"/>
        <end position="366"/>
    </location>
</feature>
<feature type="region of interest" description="Disordered" evidence="1">
    <location>
        <begin position="56"/>
        <end position="439"/>
    </location>
</feature>
<reference evidence="3" key="3">
    <citation type="submission" date="2010-09" db="EMBL/GenBank/DDBJ databases">
        <title>Annotation of Gaeumannomyces graminis var. tritici R3-111a-1.</title>
        <authorList>
            <consortium name="The Broad Institute Genome Sequencing Platform"/>
            <person name="Ma L.-J."/>
            <person name="Dead R."/>
            <person name="Young S.K."/>
            <person name="Zeng Q."/>
            <person name="Gargeya S."/>
            <person name="Fitzgerald M."/>
            <person name="Haas B."/>
            <person name="Abouelleil A."/>
            <person name="Alvarado L."/>
            <person name="Arachchi H.M."/>
            <person name="Berlin A."/>
            <person name="Brown A."/>
            <person name="Chapman S.B."/>
            <person name="Chen Z."/>
            <person name="Dunbar C."/>
            <person name="Freedman E."/>
            <person name="Gearin G."/>
            <person name="Gellesch M."/>
            <person name="Goldberg J."/>
            <person name="Griggs A."/>
            <person name="Gujja S."/>
            <person name="Heiman D."/>
            <person name="Howarth C."/>
            <person name="Larson L."/>
            <person name="Lui A."/>
            <person name="MacDonald P.J.P."/>
            <person name="Mehta T."/>
            <person name="Montmayeur A."/>
            <person name="Murphy C."/>
            <person name="Neiman D."/>
            <person name="Pearson M."/>
            <person name="Priest M."/>
            <person name="Roberts A."/>
            <person name="Saif S."/>
            <person name="Shea T."/>
            <person name="Shenoy N."/>
            <person name="Sisk P."/>
            <person name="Stolte C."/>
            <person name="Sykes S."/>
            <person name="Yandava C."/>
            <person name="Wortman J."/>
            <person name="Nusbaum C."/>
            <person name="Birren B."/>
        </authorList>
    </citation>
    <scope>NUCLEOTIDE SEQUENCE</scope>
    <source>
        <strain evidence="3">R3-111a-1</strain>
    </source>
</reference>
<feature type="domain" description="J" evidence="2">
    <location>
        <begin position="9"/>
        <end position="75"/>
    </location>
</feature>
<feature type="compositionally biased region" description="Low complexity" evidence="1">
    <location>
        <begin position="497"/>
        <end position="515"/>
    </location>
</feature>
<sequence length="889" mass="95766">MVKADYNRDYYADLDLPQTADVNDVKKQFRKLALKYHPDRNPGRESEVNSKFQTIQTAHEILASPESKAKYDANRARSGRFPTSSGVRGNPWQDIGKDFPPPPQRNTANNHRSNTSSRSSASAARYAKFPMNTPPPPPPRPQDNDDAKSRAEAFESMRFHGRKPAPTAPQPNSSAGASRPRPPPPPPDPRTAYTASQQKKAEASFGTRTPRASRSGFVPGSPMGDEAPVSSKHYATKRHTSLFEDTASAYQKPQASAPSSDQDDGGPRPFLDPRSSPYGGVRGEKFDPFSGAKLGRAGSTREIPRKPVGGDADAFGGTSHRQRSFSVSGDADSPSKGAEGRRGSEANPGKAYHANTSARMPSSPTPSRFGERYTPKPPFQGGDDASSSGTSAAANLGSDKANNATGRTNGGQPNVYPTPGHRSAESLTPNANESRFMRNSADNINTRFVAEEHTNANWQFNAGNEMGDENGPRRSQSQSANRGRRSPPKNRPQSRSTGMATAAAAAAAAAAGMAAEAFMNSDTDPASGGSTDAQQQQQKDQHRFDADQWREKIGSEHFVPVAPPRSATSPTRGNRMPMGKRRAKVHMTKGGSASLMDDDETTSGEEKATGAPLNGGGTDSDNAMDIDTPMGDASPMPQVNGVRGVPLEPSRPEWRAGDANGFAGASPGSGASPTPGIGLGLNIGGPSGVPPLPPKIPVNEQTRFNTSNAAGSEDTDDLGANFADLKNVEPLAQRPSGLGSFEDLKTTLPFESQAAATPPLDRPHVRPPSKISFPRPPMHPRPPTAFGIPSMTPNRAAWDKYVAEFEVYLREWDVVDAQFLDHMIVRQGNLKKLKQYGWSPVASDEGMEKYYTWLEEDKQVHEKWTAYSNEHHRRVREFMAHKDKMKASS</sequence>
<dbReference type="RefSeq" id="XP_009224901.1">
    <property type="nucleotide sequence ID" value="XM_009226637.1"/>
</dbReference>
<protein>
    <recommendedName>
        <fullName evidence="2">J domain-containing protein</fullName>
    </recommendedName>
</protein>
<dbReference type="PROSITE" id="PS50076">
    <property type="entry name" value="DNAJ_2"/>
    <property type="match status" value="1"/>
</dbReference>
<dbReference type="InterPro" id="IPR036869">
    <property type="entry name" value="J_dom_sf"/>
</dbReference>
<dbReference type="PANTHER" id="PTHR44029">
    <property type="entry name" value="DNAJ HOMOLOG SUBFAMILY C MEMBER 21"/>
    <property type="match status" value="1"/>
</dbReference>
<dbReference type="Proteomes" id="UP000006039">
    <property type="component" value="Unassembled WGS sequence"/>
</dbReference>
<evidence type="ECO:0000259" key="2">
    <source>
        <dbReference type="PROSITE" id="PS50076"/>
    </source>
</evidence>
<dbReference type="VEuPathDB" id="FungiDB:GGTG_08795"/>
<keyword evidence="5" id="KW-1185">Reference proteome</keyword>
<proteinExistence type="predicted"/>
<feature type="compositionally biased region" description="Basic residues" evidence="1">
    <location>
        <begin position="578"/>
        <end position="587"/>
    </location>
</feature>
<feature type="compositionally biased region" description="Polar residues" evidence="1">
    <location>
        <begin position="400"/>
        <end position="412"/>
    </location>
</feature>
<dbReference type="InterPro" id="IPR051964">
    <property type="entry name" value="Chaperone_stress_response"/>
</dbReference>
<feature type="compositionally biased region" description="Low complexity" evidence="1">
    <location>
        <begin position="661"/>
        <end position="676"/>
    </location>
</feature>
<dbReference type="OrthoDB" id="10250354at2759"/>
<dbReference type="GO" id="GO:0005737">
    <property type="term" value="C:cytoplasm"/>
    <property type="evidence" value="ECO:0007669"/>
    <property type="project" value="TreeGrafter"/>
</dbReference>
<feature type="compositionally biased region" description="Low complexity" evidence="1">
    <location>
        <begin position="381"/>
        <end position="398"/>
    </location>
</feature>
<dbReference type="HOGENOM" id="CLU_006836_0_0_1"/>
<accession>J3P5K6</accession>
<feature type="compositionally biased region" description="Basic and acidic residues" evidence="1">
    <location>
        <begin position="539"/>
        <end position="555"/>
    </location>
</feature>
<feature type="compositionally biased region" description="Pro residues" evidence="1">
    <location>
        <begin position="774"/>
        <end position="783"/>
    </location>
</feature>
<gene>
    <name evidence="4" type="primary">20349253</name>
    <name evidence="3" type="ORF">GGTG_08795</name>
</gene>
<dbReference type="PANTHER" id="PTHR44029:SF1">
    <property type="entry name" value="DNAJ HOMOLOG SUBFAMILY C MEMBER 21"/>
    <property type="match status" value="1"/>
</dbReference>
<dbReference type="FunFam" id="1.10.287.110:FF:000096">
    <property type="entry name" value="DnaJ domain protein"/>
    <property type="match status" value="1"/>
</dbReference>
<feature type="compositionally biased region" description="Low complexity" evidence="1">
    <location>
        <begin position="105"/>
        <end position="125"/>
    </location>
</feature>
<reference evidence="4" key="5">
    <citation type="submission" date="2018-04" db="UniProtKB">
        <authorList>
            <consortium name="EnsemblFungi"/>
        </authorList>
    </citation>
    <scope>IDENTIFICATION</scope>
    <source>
        <strain evidence="4">R3-111a-1</strain>
    </source>
</reference>
<dbReference type="InterPro" id="IPR001623">
    <property type="entry name" value="DnaJ_domain"/>
</dbReference>
<evidence type="ECO:0000313" key="5">
    <source>
        <dbReference type="Proteomes" id="UP000006039"/>
    </source>
</evidence>
<feature type="region of interest" description="Disordered" evidence="1">
    <location>
        <begin position="753"/>
        <end position="788"/>
    </location>
</feature>
<feature type="compositionally biased region" description="Basic and acidic residues" evidence="1">
    <location>
        <begin position="142"/>
        <end position="158"/>
    </location>
</feature>
<evidence type="ECO:0000313" key="4">
    <source>
        <dbReference type="EnsemblFungi" id="EJT74957"/>
    </source>
</evidence>
<dbReference type="EMBL" id="GL385398">
    <property type="protein sequence ID" value="EJT74957.1"/>
    <property type="molecule type" value="Genomic_DNA"/>
</dbReference>
<reference evidence="5" key="1">
    <citation type="submission" date="2010-07" db="EMBL/GenBank/DDBJ databases">
        <title>The genome sequence of Gaeumannomyces graminis var. tritici strain R3-111a-1.</title>
        <authorList>
            <consortium name="The Broad Institute Genome Sequencing Platform"/>
            <person name="Ma L.-J."/>
            <person name="Dead R."/>
            <person name="Young S."/>
            <person name="Zeng Q."/>
            <person name="Koehrsen M."/>
            <person name="Alvarado L."/>
            <person name="Berlin A."/>
            <person name="Chapman S.B."/>
            <person name="Chen Z."/>
            <person name="Freedman E."/>
            <person name="Gellesch M."/>
            <person name="Goldberg J."/>
            <person name="Griggs A."/>
            <person name="Gujja S."/>
            <person name="Heilman E.R."/>
            <person name="Heiman D."/>
            <person name="Hepburn T."/>
            <person name="Howarth C."/>
            <person name="Jen D."/>
            <person name="Larson L."/>
            <person name="Mehta T."/>
            <person name="Neiman D."/>
            <person name="Pearson M."/>
            <person name="Roberts A."/>
            <person name="Saif S."/>
            <person name="Shea T."/>
            <person name="Shenoy N."/>
            <person name="Sisk P."/>
            <person name="Stolte C."/>
            <person name="Sykes S."/>
            <person name="Walk T."/>
            <person name="White J."/>
            <person name="Yandava C."/>
            <person name="Haas B."/>
            <person name="Nusbaum C."/>
            <person name="Birren B."/>
        </authorList>
    </citation>
    <scope>NUCLEOTIDE SEQUENCE [LARGE SCALE GENOMIC DNA]</scope>
    <source>
        <strain evidence="5">R3-111a-1</strain>
    </source>
</reference>
<dbReference type="Gene3D" id="1.10.287.110">
    <property type="entry name" value="DnaJ domain"/>
    <property type="match status" value="1"/>
</dbReference>
<organism evidence="3">
    <name type="scientific">Gaeumannomyces tritici (strain R3-111a-1)</name>
    <name type="common">Wheat and barley take-all root rot fungus</name>
    <name type="synonym">Gaeumannomyces graminis var. tritici</name>
    <dbReference type="NCBI Taxonomy" id="644352"/>
    <lineage>
        <taxon>Eukaryota</taxon>
        <taxon>Fungi</taxon>
        <taxon>Dikarya</taxon>
        <taxon>Ascomycota</taxon>
        <taxon>Pezizomycotina</taxon>
        <taxon>Sordariomycetes</taxon>
        <taxon>Sordariomycetidae</taxon>
        <taxon>Magnaporthales</taxon>
        <taxon>Magnaporthaceae</taxon>
        <taxon>Gaeumannomyces</taxon>
    </lineage>
</organism>
<name>J3P5K6_GAET3</name>
<feature type="region of interest" description="Disordered" evidence="1">
    <location>
        <begin position="455"/>
        <end position="698"/>
    </location>
</feature>
<evidence type="ECO:0000313" key="3">
    <source>
        <dbReference type="EMBL" id="EJT74957.1"/>
    </source>
</evidence>
<dbReference type="eggNOG" id="KOG0714">
    <property type="taxonomic scope" value="Eukaryota"/>
</dbReference>
<feature type="compositionally biased region" description="Pro residues" evidence="1">
    <location>
        <begin position="180"/>
        <end position="189"/>
    </location>
</feature>
<dbReference type="AlphaFoldDB" id="J3P5K6"/>
<dbReference type="EnsemblFungi" id="EJT74957">
    <property type="protein sequence ID" value="EJT74957"/>
    <property type="gene ID" value="GGTG_08795"/>
</dbReference>
<dbReference type="PRINTS" id="PR00625">
    <property type="entry name" value="JDOMAIN"/>
</dbReference>
<dbReference type="GeneID" id="20349253"/>
<dbReference type="SMART" id="SM00271">
    <property type="entry name" value="DnaJ"/>
    <property type="match status" value="1"/>
</dbReference>
<reference evidence="3" key="2">
    <citation type="submission" date="2010-07" db="EMBL/GenBank/DDBJ databases">
        <authorList>
            <consortium name="The Broad Institute Genome Sequencing Platform"/>
            <consortium name="Broad Institute Genome Sequencing Center for Infectious Disease"/>
            <person name="Ma L.-J."/>
            <person name="Dead R."/>
            <person name="Young S."/>
            <person name="Zeng Q."/>
            <person name="Koehrsen M."/>
            <person name="Alvarado L."/>
            <person name="Berlin A."/>
            <person name="Chapman S.B."/>
            <person name="Chen Z."/>
            <person name="Freedman E."/>
            <person name="Gellesch M."/>
            <person name="Goldberg J."/>
            <person name="Griggs A."/>
            <person name="Gujja S."/>
            <person name="Heilman E.R."/>
            <person name="Heiman D."/>
            <person name="Hepburn T."/>
            <person name="Howarth C."/>
            <person name="Jen D."/>
            <person name="Larson L."/>
            <person name="Mehta T."/>
            <person name="Neiman D."/>
            <person name="Pearson M."/>
            <person name="Roberts A."/>
            <person name="Saif S."/>
            <person name="Shea T."/>
            <person name="Shenoy N."/>
            <person name="Sisk P."/>
            <person name="Stolte C."/>
            <person name="Sykes S."/>
            <person name="Walk T."/>
            <person name="White J."/>
            <person name="Yandava C."/>
            <person name="Haas B."/>
            <person name="Nusbaum C."/>
            <person name="Birren B."/>
        </authorList>
    </citation>
    <scope>NUCLEOTIDE SEQUENCE</scope>
    <source>
        <strain evidence="3">R3-111a-1</strain>
    </source>
</reference>